<dbReference type="PIRSF" id="PIRSF015877">
    <property type="entry name" value="UCP015877"/>
    <property type="match status" value="1"/>
</dbReference>
<dbReference type="PANTHER" id="PTHR42195">
    <property type="entry name" value="UCP015877 FAMILY PROTEIN"/>
    <property type="match status" value="1"/>
</dbReference>
<proteinExistence type="predicted"/>
<sequence>MRPAMTQHIKIECPSCSPEEKVPHELVKFGISPLVHCLECGLVYIVSGLKVPEKISVRVFVNRIEHPFTHWVKLNAGELLREDEEIILDKVKTGYGSPFVITSLQVGVRRVPSALAEELDTIWARPLNEITFAKRRKIRQKHPMSFENITSTAGTSTASEYLEVVDES</sequence>
<gene>
    <name evidence="1" type="ORF">MSMAP_2826</name>
</gene>
<organism evidence="1 2">
    <name type="scientific">Methanosarcina mazei SarPi</name>
    <dbReference type="NCBI Taxonomy" id="1434115"/>
    <lineage>
        <taxon>Archaea</taxon>
        <taxon>Methanobacteriati</taxon>
        <taxon>Methanobacteriota</taxon>
        <taxon>Stenosarchaea group</taxon>
        <taxon>Methanomicrobia</taxon>
        <taxon>Methanosarcinales</taxon>
        <taxon>Methanosarcinaceae</taxon>
        <taxon>Methanosarcina</taxon>
    </lineage>
</organism>
<dbReference type="InterPro" id="IPR012041">
    <property type="entry name" value="Znf_CPxCG-like"/>
</dbReference>
<dbReference type="HOGENOM" id="CLU_1615313_0_0_2"/>
<evidence type="ECO:0000313" key="2">
    <source>
        <dbReference type="Proteomes" id="UP000033116"/>
    </source>
</evidence>
<dbReference type="PANTHER" id="PTHR42195:SF1">
    <property type="entry name" value="ZINC FINGER PROTEIN"/>
    <property type="match status" value="1"/>
</dbReference>
<dbReference type="PATRIC" id="fig|1434115.4.peg.3588"/>
<accession>A0A0E3LT31</accession>
<protein>
    <submittedName>
        <fullName evidence="1">Uncharacterized protein</fullName>
    </submittedName>
</protein>
<dbReference type="Proteomes" id="UP000033116">
    <property type="component" value="Chromosome"/>
</dbReference>
<reference evidence="1 2" key="1">
    <citation type="submission" date="2014-07" db="EMBL/GenBank/DDBJ databases">
        <title>Methanogenic archaea and the global carbon cycle.</title>
        <authorList>
            <person name="Henriksen J.R."/>
            <person name="Luke J."/>
            <person name="Reinhart S."/>
            <person name="Benedict M.N."/>
            <person name="Youngblut N.D."/>
            <person name="Metcalf M.E."/>
            <person name="Whitaker R.J."/>
            <person name="Metcalf W.W."/>
        </authorList>
    </citation>
    <scope>NUCLEOTIDE SEQUENCE [LARGE SCALE GENOMIC DNA]</scope>
    <source>
        <strain evidence="1 2">SarPi</strain>
    </source>
</reference>
<dbReference type="Pfam" id="PF19769">
    <property type="entry name" value="CPxCG_zf"/>
    <property type="match status" value="1"/>
</dbReference>
<dbReference type="EMBL" id="CP009511">
    <property type="protein sequence ID" value="AKB62811.1"/>
    <property type="molecule type" value="Genomic_DNA"/>
</dbReference>
<name>A0A0E3LT31_METMZ</name>
<dbReference type="AlphaFoldDB" id="A0A0E3LT31"/>
<evidence type="ECO:0000313" key="1">
    <source>
        <dbReference type="EMBL" id="AKB62811.1"/>
    </source>
</evidence>